<reference evidence="1 2" key="1">
    <citation type="submission" date="2017-07" db="EMBL/GenBank/DDBJ databases">
        <title>First draft Genome Sequence of Nocardia cerradoensis isolated from human infection.</title>
        <authorList>
            <person name="Carrasco G."/>
        </authorList>
    </citation>
    <scope>NUCLEOTIDE SEQUENCE [LARGE SCALE GENOMIC DNA]</scope>
    <source>
        <strain evidence="1 2">CNM20130759</strain>
    </source>
</reference>
<gene>
    <name evidence="1" type="ORF">B7C42_08312</name>
</gene>
<evidence type="ECO:0000313" key="2">
    <source>
        <dbReference type="Proteomes" id="UP000215506"/>
    </source>
</evidence>
<dbReference type="EMBL" id="NGAF01000129">
    <property type="protein sequence ID" value="OXR39620.1"/>
    <property type="molecule type" value="Genomic_DNA"/>
</dbReference>
<name>A0A231GSK9_9NOCA</name>
<comment type="caution">
    <text evidence="1">The sequence shown here is derived from an EMBL/GenBank/DDBJ whole genome shotgun (WGS) entry which is preliminary data.</text>
</comment>
<proteinExistence type="predicted"/>
<sequence>MDTPLRVLADDVTTWRALTDVFAEHLPGIPIDGKAPEAAAVSLNTILEYIPGGAPALQADLQAALHTAGKAN</sequence>
<organism evidence="1 2">
    <name type="scientific">Nocardia cerradoensis</name>
    <dbReference type="NCBI Taxonomy" id="85688"/>
    <lineage>
        <taxon>Bacteria</taxon>
        <taxon>Bacillati</taxon>
        <taxon>Actinomycetota</taxon>
        <taxon>Actinomycetes</taxon>
        <taxon>Mycobacteriales</taxon>
        <taxon>Nocardiaceae</taxon>
        <taxon>Nocardia</taxon>
    </lineage>
</organism>
<keyword evidence="2" id="KW-1185">Reference proteome</keyword>
<accession>A0A231GSK9</accession>
<dbReference type="Proteomes" id="UP000215506">
    <property type="component" value="Unassembled WGS sequence"/>
</dbReference>
<evidence type="ECO:0000313" key="1">
    <source>
        <dbReference type="EMBL" id="OXR39620.1"/>
    </source>
</evidence>
<protein>
    <submittedName>
        <fullName evidence="1">Uncharacterized protein</fullName>
    </submittedName>
</protein>
<dbReference type="AlphaFoldDB" id="A0A231GSK9"/>